<evidence type="ECO:0000313" key="1">
    <source>
        <dbReference type="EMBL" id="QCO03037.1"/>
    </source>
</evidence>
<evidence type="ECO:0000313" key="2">
    <source>
        <dbReference type="Proteomes" id="UP000298596"/>
    </source>
</evidence>
<dbReference type="EMBL" id="CP032330">
    <property type="protein sequence ID" value="QCO03037.1"/>
    <property type="molecule type" value="Genomic_DNA"/>
</dbReference>
<dbReference type="NCBIfam" id="NF047331">
    <property type="entry name" value="phage_HTJ"/>
    <property type="match status" value="1"/>
</dbReference>
<organism evidence="1 2">
    <name type="scientific">Azospirillum brasilense</name>
    <dbReference type="NCBI Taxonomy" id="192"/>
    <lineage>
        <taxon>Bacteria</taxon>
        <taxon>Pseudomonadati</taxon>
        <taxon>Pseudomonadota</taxon>
        <taxon>Alphaproteobacteria</taxon>
        <taxon>Rhodospirillales</taxon>
        <taxon>Azospirillaceae</taxon>
        <taxon>Azospirillum</taxon>
    </lineage>
</organism>
<reference evidence="1 2" key="1">
    <citation type="submission" date="2018-09" db="EMBL/GenBank/DDBJ databases">
        <title>Whole genome based analysis of evolution and adaptive divergence in Indian and Brazilian strains of Azospirillum brasilense.</title>
        <authorList>
            <person name="Singh C."/>
            <person name="Tripathi A.K."/>
        </authorList>
    </citation>
    <scope>NUCLEOTIDE SEQUENCE [LARGE SCALE GENOMIC DNA]</scope>
    <source>
        <strain evidence="1 2">MTCC4036</strain>
    </source>
</reference>
<protein>
    <recommendedName>
        <fullName evidence="3">GpW protein</fullName>
    </recommendedName>
</protein>
<accession>A0A4D8PYK3</accession>
<proteinExistence type="predicted"/>
<evidence type="ECO:0008006" key="3">
    <source>
        <dbReference type="Google" id="ProtNLM"/>
    </source>
</evidence>
<gene>
    <name evidence="1" type="ORF">D3867_14060</name>
</gene>
<dbReference type="Proteomes" id="UP000298596">
    <property type="component" value="Chromosome"/>
</dbReference>
<sequence>MAWTQYDVDTLKAAIATGAQDVQYSDGSRTTYRSLKDMRDTLAMMESEVAAAAQPTRRTYRAVRVTPRSGY</sequence>
<dbReference type="AlphaFoldDB" id="A0A4D8PYK3"/>
<name>A0A4D8PYK3_AZOBR</name>